<reference evidence="2" key="2">
    <citation type="submission" date="2020-10" db="EMBL/GenBank/DDBJ databases">
        <authorList>
            <consortium name="NCBI Pathogen Detection Project"/>
        </authorList>
    </citation>
    <scope>NUCLEOTIDE SEQUENCE</scope>
    <source>
        <strain evidence="2">SFBRL218_S4</strain>
    </source>
</reference>
<gene>
    <name evidence="2" type="ORF">IP987_002869</name>
</gene>
<feature type="signal peptide" evidence="1">
    <location>
        <begin position="1"/>
        <end position="24"/>
    </location>
</feature>
<keyword evidence="1" id="KW-0732">Signal</keyword>
<evidence type="ECO:0000256" key="1">
    <source>
        <dbReference type="SAM" id="SignalP"/>
    </source>
</evidence>
<protein>
    <submittedName>
        <fullName evidence="2">Uncharacterized protein</fullName>
    </submittedName>
</protein>
<sequence>MKKLLCVGLTLILLSGYTIPIVQAETFESELAIQEEQITEALEEENLELVESEFNPEKETYEIQAENENGELVTLELGLGATEIAAEVESVDGELENYHISFDENAYIDESSVDEEPLEIEITELSTGEVFEAEELEGELSAVAIPLGIPIVWSALLALIKACLVVIASGMTFIAAKSVATSILKNKKKKNHYYARIKGGVLYIGPGATEAQALAWLRKGQSTWSTSKNLAKTIVGKIAKGTPINEIDKQNGKPKKGYYWHYHSANRKPKGHHAFYGIAA</sequence>
<reference evidence="2" key="1">
    <citation type="journal article" date="2018" name="Genome Biol.">
        <title>SKESA: strategic k-mer extension for scrupulous assemblies.</title>
        <authorList>
            <person name="Souvorov A."/>
            <person name="Agarwala R."/>
            <person name="Lipman D.J."/>
        </authorList>
    </citation>
    <scope>NUCLEOTIDE SEQUENCE</scope>
    <source>
        <strain evidence="2">SFBRL218_S4</strain>
    </source>
</reference>
<feature type="chain" id="PRO_5034884908" evidence="1">
    <location>
        <begin position="25"/>
        <end position="280"/>
    </location>
</feature>
<evidence type="ECO:0000313" key="2">
    <source>
        <dbReference type="EMBL" id="HAO5923649.1"/>
    </source>
</evidence>
<dbReference type="EMBL" id="DABXZF010000067">
    <property type="protein sequence ID" value="HAO5923649.1"/>
    <property type="molecule type" value="Genomic_DNA"/>
</dbReference>
<proteinExistence type="predicted"/>
<dbReference type="AlphaFoldDB" id="A0A8H9JVJ7"/>
<accession>A0A8H9JVJ7</accession>
<dbReference type="Proteomes" id="UP000853596">
    <property type="component" value="Unassembled WGS sequence"/>
</dbReference>
<organism evidence="2">
    <name type="scientific">Listeria monocytogenes</name>
    <dbReference type="NCBI Taxonomy" id="1639"/>
    <lineage>
        <taxon>Bacteria</taxon>
        <taxon>Bacillati</taxon>
        <taxon>Bacillota</taxon>
        <taxon>Bacilli</taxon>
        <taxon>Bacillales</taxon>
        <taxon>Listeriaceae</taxon>
        <taxon>Listeria</taxon>
    </lineage>
</organism>
<comment type="caution">
    <text evidence="2">The sequence shown here is derived from an EMBL/GenBank/DDBJ whole genome shotgun (WGS) entry which is preliminary data.</text>
</comment>
<name>A0A8H9JVJ7_LISMN</name>